<dbReference type="Gene3D" id="1.10.287.130">
    <property type="match status" value="1"/>
</dbReference>
<evidence type="ECO:0000256" key="7">
    <source>
        <dbReference type="ARBA" id="ARBA00022777"/>
    </source>
</evidence>
<evidence type="ECO:0000256" key="1">
    <source>
        <dbReference type="ARBA" id="ARBA00000085"/>
    </source>
</evidence>
<dbReference type="Gene3D" id="3.30.565.10">
    <property type="entry name" value="Histidine kinase-like ATPase, C-terminal domain"/>
    <property type="match status" value="1"/>
</dbReference>
<evidence type="ECO:0000256" key="4">
    <source>
        <dbReference type="ARBA" id="ARBA00022553"/>
    </source>
</evidence>
<feature type="domain" description="HAMP" evidence="13">
    <location>
        <begin position="200"/>
        <end position="251"/>
    </location>
</feature>
<sequence length="474" mass="51607">MKRWRPRWILHLGERLRLAPLGARLLVASLLLVIVLLPLAGVGLSYNFRQSATASFDSRLESQLNALLAGIQVDSVGQRLHLNRSLGDARFDRVYSGWYWQVSDGGDLTMTSRSLWDQRLPIPGHHNGINIYEVKGPRDDALRMIERDLRLPGYSDVIHVALAGSTAELDHEVGRFERLLILSLAAFGVLLLAGLALQMRWGLAPLRRMSANLQSVEEGESERLDTQLPMELKELALAMNGVLERDRRLIERGRAAAGNLAHALKTPVSVLKTLSERFPEEQRRPINTELTRIDDAVRHHLARASAAGGVAFSGRVAIGDAIAPVVQGLARLAERRGVRFDADIDPRAAARIDPQDIQELTGNLLENALRWASTRVSFTVSQVPQGVRLRIEDDGPGMTRAQGESALARGVRLDARGSGSGLGLSIVEDLMMLYGGTLRLERAALGGLAADVWLPASPVSAQVGNAAGPTSAPD</sequence>
<keyword evidence="7 14" id="KW-0418">Kinase</keyword>
<dbReference type="SUPFAM" id="SSF55874">
    <property type="entry name" value="ATPase domain of HSP90 chaperone/DNA topoisomerase II/histidine kinase"/>
    <property type="match status" value="1"/>
</dbReference>
<dbReference type="EC" id="2.7.13.3" evidence="3"/>
<keyword evidence="4" id="KW-0597">Phosphoprotein</keyword>
<dbReference type="EMBL" id="CP151919">
    <property type="protein sequence ID" value="XAD54264.1"/>
    <property type="molecule type" value="Genomic_DNA"/>
</dbReference>
<evidence type="ECO:0000256" key="11">
    <source>
        <dbReference type="SAM" id="Phobius"/>
    </source>
</evidence>
<dbReference type="InterPro" id="IPR004358">
    <property type="entry name" value="Sig_transdc_His_kin-like_C"/>
</dbReference>
<dbReference type="PANTHER" id="PTHR45436:SF5">
    <property type="entry name" value="SENSOR HISTIDINE KINASE TRCS"/>
    <property type="match status" value="1"/>
</dbReference>
<evidence type="ECO:0000256" key="10">
    <source>
        <dbReference type="ARBA" id="ARBA00023136"/>
    </source>
</evidence>
<organism evidence="14 15">
    <name type="scientific">Salinicola lusitanus</name>
    <dbReference type="NCBI Taxonomy" id="1949085"/>
    <lineage>
        <taxon>Bacteria</taxon>
        <taxon>Pseudomonadati</taxon>
        <taxon>Pseudomonadota</taxon>
        <taxon>Gammaproteobacteria</taxon>
        <taxon>Oceanospirillales</taxon>
        <taxon>Halomonadaceae</taxon>
        <taxon>Salinicola</taxon>
    </lineage>
</organism>
<dbReference type="RefSeq" id="WP_240612299.1">
    <property type="nucleotide sequence ID" value="NZ_CP151919.1"/>
</dbReference>
<evidence type="ECO:0000259" key="13">
    <source>
        <dbReference type="PROSITE" id="PS50885"/>
    </source>
</evidence>
<proteinExistence type="predicted"/>
<evidence type="ECO:0000256" key="8">
    <source>
        <dbReference type="ARBA" id="ARBA00022989"/>
    </source>
</evidence>
<dbReference type="InterPro" id="IPR003660">
    <property type="entry name" value="HAMP_dom"/>
</dbReference>
<evidence type="ECO:0000313" key="15">
    <source>
        <dbReference type="Proteomes" id="UP001453229"/>
    </source>
</evidence>
<keyword evidence="10 11" id="KW-0472">Membrane</keyword>
<dbReference type="PROSITE" id="PS50109">
    <property type="entry name" value="HIS_KIN"/>
    <property type="match status" value="1"/>
</dbReference>
<keyword evidence="6 11" id="KW-0812">Transmembrane</keyword>
<evidence type="ECO:0000313" key="14">
    <source>
        <dbReference type="EMBL" id="XAD54264.1"/>
    </source>
</evidence>
<keyword evidence="5" id="KW-0808">Transferase</keyword>
<dbReference type="SMART" id="SM00387">
    <property type="entry name" value="HATPase_c"/>
    <property type="match status" value="1"/>
</dbReference>
<dbReference type="PANTHER" id="PTHR45436">
    <property type="entry name" value="SENSOR HISTIDINE KINASE YKOH"/>
    <property type="match status" value="1"/>
</dbReference>
<dbReference type="InterPro" id="IPR003594">
    <property type="entry name" value="HATPase_dom"/>
</dbReference>
<dbReference type="Proteomes" id="UP001453229">
    <property type="component" value="Chromosome"/>
</dbReference>
<gene>
    <name evidence="14" type="ORF">AAGT95_20970</name>
</gene>
<reference evidence="14 15" key="1">
    <citation type="submission" date="2024-04" db="EMBL/GenBank/DDBJ databases">
        <title>Salinicola lusitanus LLJ914,a marine bacterium isolated from the Okinawa Trough.</title>
        <authorList>
            <person name="Li J."/>
        </authorList>
    </citation>
    <scope>NUCLEOTIDE SEQUENCE [LARGE SCALE GENOMIC DNA]</scope>
    <source>
        <strain evidence="14 15">LLJ914</strain>
    </source>
</reference>
<evidence type="ECO:0000256" key="6">
    <source>
        <dbReference type="ARBA" id="ARBA00022692"/>
    </source>
</evidence>
<evidence type="ECO:0000259" key="12">
    <source>
        <dbReference type="PROSITE" id="PS50109"/>
    </source>
</evidence>
<evidence type="ECO:0000256" key="3">
    <source>
        <dbReference type="ARBA" id="ARBA00012438"/>
    </source>
</evidence>
<dbReference type="InterPro" id="IPR050428">
    <property type="entry name" value="TCS_sensor_his_kinase"/>
</dbReference>
<dbReference type="Pfam" id="PF02518">
    <property type="entry name" value="HATPase_c"/>
    <property type="match status" value="1"/>
</dbReference>
<evidence type="ECO:0000256" key="2">
    <source>
        <dbReference type="ARBA" id="ARBA00004370"/>
    </source>
</evidence>
<evidence type="ECO:0000256" key="9">
    <source>
        <dbReference type="ARBA" id="ARBA00023012"/>
    </source>
</evidence>
<keyword evidence="15" id="KW-1185">Reference proteome</keyword>
<feature type="domain" description="Histidine kinase" evidence="12">
    <location>
        <begin position="259"/>
        <end position="458"/>
    </location>
</feature>
<dbReference type="PRINTS" id="PR00344">
    <property type="entry name" value="BCTRLSENSOR"/>
</dbReference>
<keyword evidence="9" id="KW-0902">Two-component regulatory system</keyword>
<comment type="catalytic activity">
    <reaction evidence="1">
        <text>ATP + protein L-histidine = ADP + protein N-phospho-L-histidine.</text>
        <dbReference type="EC" id="2.7.13.3"/>
    </reaction>
</comment>
<name>A0ABZ3CSW6_9GAMM</name>
<feature type="transmembrane region" description="Helical" evidence="11">
    <location>
        <begin position="21"/>
        <end position="46"/>
    </location>
</feature>
<dbReference type="InterPro" id="IPR036890">
    <property type="entry name" value="HATPase_C_sf"/>
</dbReference>
<dbReference type="InterPro" id="IPR005467">
    <property type="entry name" value="His_kinase_dom"/>
</dbReference>
<feature type="transmembrane region" description="Helical" evidence="11">
    <location>
        <begin position="179"/>
        <end position="199"/>
    </location>
</feature>
<evidence type="ECO:0000256" key="5">
    <source>
        <dbReference type="ARBA" id="ARBA00022679"/>
    </source>
</evidence>
<comment type="subcellular location">
    <subcellularLocation>
        <location evidence="2">Membrane</location>
    </subcellularLocation>
</comment>
<dbReference type="PROSITE" id="PS50885">
    <property type="entry name" value="HAMP"/>
    <property type="match status" value="1"/>
</dbReference>
<accession>A0ABZ3CSW6</accession>
<dbReference type="GO" id="GO:0016301">
    <property type="term" value="F:kinase activity"/>
    <property type="evidence" value="ECO:0007669"/>
    <property type="project" value="UniProtKB-KW"/>
</dbReference>
<keyword evidence="8 11" id="KW-1133">Transmembrane helix</keyword>
<protein>
    <recommendedName>
        <fullName evidence="3">histidine kinase</fullName>
        <ecNumber evidence="3">2.7.13.3</ecNumber>
    </recommendedName>
</protein>